<dbReference type="PANTHER" id="PTHR30290">
    <property type="entry name" value="PERIPLASMIC BINDING COMPONENT OF ABC TRANSPORTER"/>
    <property type="match status" value="1"/>
</dbReference>
<evidence type="ECO:0000256" key="4">
    <source>
        <dbReference type="ARBA" id="ARBA00022729"/>
    </source>
</evidence>
<evidence type="ECO:0000313" key="7">
    <source>
        <dbReference type="EMBL" id="SDQ18337.1"/>
    </source>
</evidence>
<dbReference type="SUPFAM" id="SSF53850">
    <property type="entry name" value="Periplasmic binding protein-like II"/>
    <property type="match status" value="1"/>
</dbReference>
<dbReference type="eggNOG" id="COG0747">
    <property type="taxonomic scope" value="Bacteria"/>
</dbReference>
<evidence type="ECO:0000256" key="3">
    <source>
        <dbReference type="ARBA" id="ARBA00022448"/>
    </source>
</evidence>
<dbReference type="PANTHER" id="PTHR30290:SF10">
    <property type="entry name" value="PERIPLASMIC OLIGOPEPTIDE-BINDING PROTEIN-RELATED"/>
    <property type="match status" value="1"/>
</dbReference>
<dbReference type="Gene3D" id="3.40.190.10">
    <property type="entry name" value="Periplasmic binding protein-like II"/>
    <property type="match status" value="1"/>
</dbReference>
<dbReference type="InterPro" id="IPR030678">
    <property type="entry name" value="Peptide/Ni-bd"/>
</dbReference>
<keyword evidence="4 5" id="KW-0732">Signal</keyword>
<dbReference type="PIRSF" id="PIRSF002741">
    <property type="entry name" value="MppA"/>
    <property type="match status" value="1"/>
</dbReference>
<comment type="similarity">
    <text evidence="2">Belongs to the bacterial solute-binding protein 5 family.</text>
</comment>
<sequence length="551" mass="58093">MLTQSRTRARVVSGAALALGLACALSSCAAPAGTGAGEQQEAAPGFLAVADDALDGQGALTVQLDYDTSEADGLDPATAQTARSWSIMGLVYETLVTTDENFEIQPELATSWEQPDDTTYVFTIDTTATFSNGRALTADDVVGSLQRQIDSASVWSGQMGPVESIEATGDDQVTVRLSSPYAPFLAALANTPAAILPMQEVADGSVDLATTMLGTGPYVVDAHRQDESWTFSANPDWRGGDDLAVQTLELQIVDQETTRQAALREGSAGLANFGSIDALTQLADAGDVQVVNQTQSDFYYLNVNSQIEGSPLQDQDVRFAINAAIDRQAIADIVFAGESAPTGVTPSNLPGACAVDALPSEQADLDEARDVIAASDAAGTTLDLIVYTSEPVMGQIAQLVQQQLAEIGVTVNIEQFDTATYNARVFTAQPGDFDLSLGWFAGYVDPSMVTKWWNPEQAGFNVGFTGVHEDLNALIAAGAEETDADERETVLAELCASADEYSEIVPLVHRPSIIGYDSAALSPTIQSNEGYGDIFRDIASYRLPAAPASGE</sequence>
<feature type="domain" description="Solute-binding protein family 5" evidence="6">
    <location>
        <begin position="103"/>
        <end position="456"/>
    </location>
</feature>
<dbReference type="GO" id="GO:0015833">
    <property type="term" value="P:peptide transport"/>
    <property type="evidence" value="ECO:0007669"/>
    <property type="project" value="TreeGrafter"/>
</dbReference>
<dbReference type="OrthoDB" id="5049679at2"/>
<feature type="signal peptide" evidence="5">
    <location>
        <begin position="1"/>
        <end position="29"/>
    </location>
</feature>
<gene>
    <name evidence="7" type="ORF">SAMN04488565_1169</name>
</gene>
<dbReference type="RefSeq" id="WP_010155018.1">
    <property type="nucleotide sequence ID" value="NZ_FNKB01000001.1"/>
</dbReference>
<reference evidence="7 8" key="1">
    <citation type="submission" date="2016-10" db="EMBL/GenBank/DDBJ databases">
        <authorList>
            <person name="de Groot N.N."/>
        </authorList>
    </citation>
    <scope>NUCLEOTIDE SEQUENCE [LARGE SCALE GENOMIC DNA]</scope>
    <source>
        <strain evidence="7 8">DSM 22788</strain>
    </source>
</reference>
<dbReference type="GO" id="GO:0030313">
    <property type="term" value="C:cell envelope"/>
    <property type="evidence" value="ECO:0007669"/>
    <property type="project" value="UniProtKB-SubCell"/>
</dbReference>
<evidence type="ECO:0000256" key="1">
    <source>
        <dbReference type="ARBA" id="ARBA00004196"/>
    </source>
</evidence>
<dbReference type="Pfam" id="PF00496">
    <property type="entry name" value="SBP_bac_5"/>
    <property type="match status" value="1"/>
</dbReference>
<evidence type="ECO:0000259" key="6">
    <source>
        <dbReference type="Pfam" id="PF00496"/>
    </source>
</evidence>
<dbReference type="PROSITE" id="PS51257">
    <property type="entry name" value="PROKAR_LIPOPROTEIN"/>
    <property type="match status" value="1"/>
</dbReference>
<protein>
    <submittedName>
        <fullName evidence="7">Peptide/nickel transport system substrate-binding protein</fullName>
    </submittedName>
</protein>
<dbReference type="GO" id="GO:1904680">
    <property type="term" value="F:peptide transmembrane transporter activity"/>
    <property type="evidence" value="ECO:0007669"/>
    <property type="project" value="TreeGrafter"/>
</dbReference>
<dbReference type="GO" id="GO:0043190">
    <property type="term" value="C:ATP-binding cassette (ABC) transporter complex"/>
    <property type="evidence" value="ECO:0007669"/>
    <property type="project" value="InterPro"/>
</dbReference>
<dbReference type="GO" id="GO:0042597">
    <property type="term" value="C:periplasmic space"/>
    <property type="evidence" value="ECO:0007669"/>
    <property type="project" value="UniProtKB-ARBA"/>
</dbReference>
<dbReference type="InterPro" id="IPR039424">
    <property type="entry name" value="SBP_5"/>
</dbReference>
<proteinExistence type="inferred from homology"/>
<evidence type="ECO:0000256" key="2">
    <source>
        <dbReference type="ARBA" id="ARBA00005695"/>
    </source>
</evidence>
<dbReference type="Gene3D" id="3.10.105.10">
    <property type="entry name" value="Dipeptide-binding Protein, Domain 3"/>
    <property type="match status" value="1"/>
</dbReference>
<dbReference type="AlphaFoldDB" id="A0A1H0YSX8"/>
<name>A0A1H0YSX8_9MICO</name>
<dbReference type="CDD" id="cd00995">
    <property type="entry name" value="PBP2_NikA_DppA_OppA_like"/>
    <property type="match status" value="1"/>
</dbReference>
<feature type="chain" id="PRO_5010256230" evidence="5">
    <location>
        <begin position="30"/>
        <end position="551"/>
    </location>
</feature>
<evidence type="ECO:0000256" key="5">
    <source>
        <dbReference type="SAM" id="SignalP"/>
    </source>
</evidence>
<accession>A0A1H0YSX8</accession>
<keyword evidence="3" id="KW-0813">Transport</keyword>
<organism evidence="7 8">
    <name type="scientific">Leucobacter chromiiresistens</name>
    <dbReference type="NCBI Taxonomy" id="1079994"/>
    <lineage>
        <taxon>Bacteria</taxon>
        <taxon>Bacillati</taxon>
        <taxon>Actinomycetota</taxon>
        <taxon>Actinomycetes</taxon>
        <taxon>Micrococcales</taxon>
        <taxon>Microbacteriaceae</taxon>
        <taxon>Leucobacter</taxon>
    </lineage>
</organism>
<dbReference type="Gene3D" id="3.90.76.10">
    <property type="entry name" value="Dipeptide-binding Protein, Domain 1"/>
    <property type="match status" value="1"/>
</dbReference>
<comment type="subcellular location">
    <subcellularLocation>
        <location evidence="1">Cell envelope</location>
    </subcellularLocation>
</comment>
<evidence type="ECO:0000313" key="8">
    <source>
        <dbReference type="Proteomes" id="UP000182690"/>
    </source>
</evidence>
<dbReference type="InterPro" id="IPR000914">
    <property type="entry name" value="SBP_5_dom"/>
</dbReference>
<dbReference type="Proteomes" id="UP000182690">
    <property type="component" value="Unassembled WGS sequence"/>
</dbReference>
<dbReference type="EMBL" id="FNKB01000001">
    <property type="protein sequence ID" value="SDQ18337.1"/>
    <property type="molecule type" value="Genomic_DNA"/>
</dbReference>
<dbReference type="STRING" id="1079994.SAMN04488565_1169"/>